<name>A0ABR8Q9T2_9CELL</name>
<keyword evidence="3" id="KW-1185">Reference proteome</keyword>
<dbReference type="Proteomes" id="UP000604241">
    <property type="component" value="Unassembled WGS sequence"/>
</dbReference>
<proteinExistence type="predicted"/>
<reference evidence="2 3" key="1">
    <citation type="submission" date="2020-08" db="EMBL/GenBank/DDBJ databases">
        <title>A Genomic Blueprint of the Chicken Gut Microbiome.</title>
        <authorList>
            <person name="Gilroy R."/>
            <person name="Ravi A."/>
            <person name="Getino M."/>
            <person name="Pursley I."/>
            <person name="Horton D.L."/>
            <person name="Alikhan N.-F."/>
            <person name="Baker D."/>
            <person name="Gharbi K."/>
            <person name="Hall N."/>
            <person name="Watson M."/>
            <person name="Adriaenssens E.M."/>
            <person name="Foster-Nyarko E."/>
            <person name="Jarju S."/>
            <person name="Secka A."/>
            <person name="Antonio M."/>
            <person name="Oren A."/>
            <person name="Chaudhuri R."/>
            <person name="La Ragione R.M."/>
            <person name="Hildebrand F."/>
            <person name="Pallen M.J."/>
        </authorList>
    </citation>
    <scope>NUCLEOTIDE SEQUENCE [LARGE SCALE GENOMIC DNA]</scope>
    <source>
        <strain evidence="2 3">Sa3CUA2</strain>
    </source>
</reference>
<gene>
    <name evidence="2" type="ORF">H9657_02685</name>
</gene>
<organism evidence="2 3">
    <name type="scientific">Cellulomonas avistercoris</name>
    <dbReference type="NCBI Taxonomy" id="2762242"/>
    <lineage>
        <taxon>Bacteria</taxon>
        <taxon>Bacillati</taxon>
        <taxon>Actinomycetota</taxon>
        <taxon>Actinomycetes</taxon>
        <taxon>Micrococcales</taxon>
        <taxon>Cellulomonadaceae</taxon>
        <taxon>Cellulomonas</taxon>
    </lineage>
</organism>
<dbReference type="SUPFAM" id="SSF82171">
    <property type="entry name" value="DPP6 N-terminal domain-like"/>
    <property type="match status" value="1"/>
</dbReference>
<keyword evidence="1" id="KW-0732">Signal</keyword>
<protein>
    <recommendedName>
        <fullName evidence="4">Bulb-type lectin domain-containing protein</fullName>
    </recommendedName>
</protein>
<feature type="chain" id="PRO_5045872763" description="Bulb-type lectin domain-containing protein" evidence="1">
    <location>
        <begin position="34"/>
        <end position="409"/>
    </location>
</feature>
<comment type="caution">
    <text evidence="2">The sequence shown here is derived from an EMBL/GenBank/DDBJ whole genome shotgun (WGS) entry which is preliminary data.</text>
</comment>
<evidence type="ECO:0000313" key="2">
    <source>
        <dbReference type="EMBL" id="MBD7917183.1"/>
    </source>
</evidence>
<dbReference type="EMBL" id="JACSQV010000002">
    <property type="protein sequence ID" value="MBD7917183.1"/>
    <property type="molecule type" value="Genomic_DNA"/>
</dbReference>
<evidence type="ECO:0000313" key="3">
    <source>
        <dbReference type="Proteomes" id="UP000604241"/>
    </source>
</evidence>
<dbReference type="RefSeq" id="WP_191780816.1">
    <property type="nucleotide sequence ID" value="NZ_JACSQV010000002.1"/>
</dbReference>
<feature type="signal peptide" evidence="1">
    <location>
        <begin position="1"/>
        <end position="33"/>
    </location>
</feature>
<evidence type="ECO:0008006" key="4">
    <source>
        <dbReference type="Google" id="ProtNLM"/>
    </source>
</evidence>
<evidence type="ECO:0000256" key="1">
    <source>
        <dbReference type="SAM" id="SignalP"/>
    </source>
</evidence>
<accession>A0ABR8Q9T2</accession>
<sequence>MATARLRGSDRAAVAAAVVTAAVAVLVATPAHAGTPAGAGTGAPALVGSGVEPVHLDVLGHSAAAHRVSGSGVVVGDAHLDGGGLRAFRWESGEAALLPGSDDDSNAVDVNDGGQVLAQTYRDDGSAGAVLWHADGRVVDLAPAPASAYAWDLDESGRVALNVSDPSSWSTHAAVWQDGTLTLLDDGGAASYVGEAGALNERGDVAGTVVADDGSHAVVWRDGAATRLPTPDGAQSFAEGLNERGDVLGSVQQDAVMRAVVWERGRLRYLVPDAVERQVFHDLNERGVAAGAVGNDRETMRAALADRRGVAALPTLGGPTGTAYAVNDRGVAVGSATTGPDTAYGQAVAWVRGRAVPLSAQVDGVEPVNSAALDVDERGRAVGYVQLRDPDGSVSFTMRAVLWEVPAGS</sequence>